<evidence type="ECO:0000256" key="6">
    <source>
        <dbReference type="SAM" id="MobiDB-lite"/>
    </source>
</evidence>
<dbReference type="Pfam" id="PF00254">
    <property type="entry name" value="FKBP_C"/>
    <property type="match status" value="1"/>
</dbReference>
<evidence type="ECO:0000256" key="5">
    <source>
        <dbReference type="PROSITE-ProRule" id="PRU00277"/>
    </source>
</evidence>
<evidence type="ECO:0000256" key="1">
    <source>
        <dbReference type="ARBA" id="ARBA00000971"/>
    </source>
</evidence>
<feature type="region of interest" description="Disordered" evidence="6">
    <location>
        <begin position="135"/>
        <end position="160"/>
    </location>
</feature>
<keyword evidence="7" id="KW-0732">Signal</keyword>
<evidence type="ECO:0000256" key="2">
    <source>
        <dbReference type="ARBA" id="ARBA00013194"/>
    </source>
</evidence>
<evidence type="ECO:0000313" key="10">
    <source>
        <dbReference type="Proteomes" id="UP000199012"/>
    </source>
</evidence>
<feature type="chain" id="PRO_5038944779" description="peptidylprolyl isomerase" evidence="7">
    <location>
        <begin position="19"/>
        <end position="331"/>
    </location>
</feature>
<feature type="domain" description="PPIase FKBP-type" evidence="8">
    <location>
        <begin position="225"/>
        <end position="309"/>
    </location>
</feature>
<dbReference type="InterPro" id="IPR046357">
    <property type="entry name" value="PPIase_dom_sf"/>
</dbReference>
<dbReference type="InterPro" id="IPR001179">
    <property type="entry name" value="PPIase_FKBP_dom"/>
</dbReference>
<dbReference type="PROSITE" id="PS50059">
    <property type="entry name" value="FKBP_PPIASE"/>
    <property type="match status" value="1"/>
</dbReference>
<reference evidence="9 10" key="1">
    <citation type="submission" date="2016-10" db="EMBL/GenBank/DDBJ databases">
        <authorList>
            <person name="de Groot N.N."/>
        </authorList>
    </citation>
    <scope>NUCLEOTIDE SEQUENCE [LARGE SCALE GENOMIC DNA]</scope>
    <source>
        <strain evidence="9 10">CGMCC 4.6945</strain>
    </source>
</reference>
<gene>
    <name evidence="9" type="ORF">SAMN05421867_11235</name>
</gene>
<dbReference type="GO" id="GO:0003755">
    <property type="term" value="F:peptidyl-prolyl cis-trans isomerase activity"/>
    <property type="evidence" value="ECO:0007669"/>
    <property type="project" value="UniProtKB-KW"/>
</dbReference>
<dbReference type="EMBL" id="FOKA01000012">
    <property type="protein sequence ID" value="SFB27510.1"/>
    <property type="molecule type" value="Genomic_DNA"/>
</dbReference>
<evidence type="ECO:0000256" key="3">
    <source>
        <dbReference type="ARBA" id="ARBA00023110"/>
    </source>
</evidence>
<evidence type="ECO:0000313" key="9">
    <source>
        <dbReference type="EMBL" id="SFB27510.1"/>
    </source>
</evidence>
<proteinExistence type="predicted"/>
<dbReference type="EC" id="5.2.1.8" evidence="2 5"/>
<keyword evidence="4 5" id="KW-0413">Isomerase</keyword>
<organism evidence="9 10">
    <name type="scientific">Cellulomonas marina</name>
    <dbReference type="NCBI Taxonomy" id="988821"/>
    <lineage>
        <taxon>Bacteria</taxon>
        <taxon>Bacillati</taxon>
        <taxon>Actinomycetota</taxon>
        <taxon>Actinomycetes</taxon>
        <taxon>Micrococcales</taxon>
        <taxon>Cellulomonadaceae</taxon>
        <taxon>Cellulomonas</taxon>
    </lineage>
</organism>
<dbReference type="Gene3D" id="3.10.50.40">
    <property type="match status" value="1"/>
</dbReference>
<comment type="catalytic activity">
    <reaction evidence="1 5">
        <text>[protein]-peptidylproline (omega=180) = [protein]-peptidylproline (omega=0)</text>
        <dbReference type="Rhea" id="RHEA:16237"/>
        <dbReference type="Rhea" id="RHEA-COMP:10747"/>
        <dbReference type="Rhea" id="RHEA-COMP:10748"/>
        <dbReference type="ChEBI" id="CHEBI:83833"/>
        <dbReference type="ChEBI" id="CHEBI:83834"/>
        <dbReference type="EC" id="5.2.1.8"/>
    </reaction>
</comment>
<feature type="signal peptide" evidence="7">
    <location>
        <begin position="1"/>
        <end position="18"/>
    </location>
</feature>
<dbReference type="PROSITE" id="PS51257">
    <property type="entry name" value="PROKAR_LIPOPROTEIN"/>
    <property type="match status" value="1"/>
</dbReference>
<accession>A0A1I0ZST8</accession>
<dbReference type="AlphaFoldDB" id="A0A1I0ZST8"/>
<keyword evidence="10" id="KW-1185">Reference proteome</keyword>
<evidence type="ECO:0000256" key="7">
    <source>
        <dbReference type="SAM" id="SignalP"/>
    </source>
</evidence>
<evidence type="ECO:0000256" key="4">
    <source>
        <dbReference type="ARBA" id="ARBA00023235"/>
    </source>
</evidence>
<protein>
    <recommendedName>
        <fullName evidence="2 5">peptidylprolyl isomerase</fullName>
        <ecNumber evidence="2 5">5.2.1.8</ecNumber>
    </recommendedName>
</protein>
<keyword evidence="3 5" id="KW-0697">Rotamase</keyword>
<sequence>MRAVAGLAAALLAVGSLAACTADEEPVPDPEVTVQGLPGERPTLVYDTPLVVPRTLRETVWPGSGDPVATGDTVLLDYLLQDARTGAVLADTWSGTPEVRTVSPEELGADLARTLTGAAPGARLLQVGAGTVGATAAAGGGDPAATPGATSAATGAAGPSGPTVTVIDVLPLRAQGTAVEARAGLPTVTLDEAGRPTLVPVADPPPADLVAQPLLRGTGPQVAADDVVTVQYAGFAWNGEGFDTTWETREPVSFALADVPSWQAGLTEQTVGSQVLLVVPPSYPLGVTTEGARLAGQTVVFVVDVLAARPVGGLPAAQAAPTAGATAGATS</sequence>
<evidence type="ECO:0000259" key="8">
    <source>
        <dbReference type="PROSITE" id="PS50059"/>
    </source>
</evidence>
<name>A0A1I0ZST8_9CELL</name>
<dbReference type="Proteomes" id="UP000199012">
    <property type="component" value="Unassembled WGS sequence"/>
</dbReference>
<dbReference type="STRING" id="988821.SAMN05421867_11235"/>
<dbReference type="SUPFAM" id="SSF54534">
    <property type="entry name" value="FKBP-like"/>
    <property type="match status" value="1"/>
</dbReference>